<comment type="subcellular location">
    <subcellularLocation>
        <location evidence="3">Cytoplasm</location>
    </subcellularLocation>
</comment>
<evidence type="ECO:0000256" key="1">
    <source>
        <dbReference type="ARBA" id="ARBA00001968"/>
    </source>
</evidence>
<evidence type="ECO:0000313" key="5">
    <source>
        <dbReference type="Proteomes" id="UP000259211"/>
    </source>
</evidence>
<keyword evidence="3" id="KW-0963">Cytoplasm</keyword>
<keyword evidence="2 3" id="KW-0378">Hydrolase</keyword>
<accession>A0A3E2DC58</accession>
<comment type="caution">
    <text evidence="3">Lacks conserved residue(s) required for the propagation of feature annotation.</text>
</comment>
<dbReference type="PANTHER" id="PTHR43213">
    <property type="entry name" value="BIFUNCTIONAL DTTP/UTP PYROPHOSPHATASE/METHYLTRANSFERASE PROTEIN-RELATED"/>
    <property type="match status" value="1"/>
</dbReference>
<evidence type="ECO:0000313" key="4">
    <source>
        <dbReference type="EMBL" id="RFT42982.1"/>
    </source>
</evidence>
<dbReference type="SUPFAM" id="SSF52972">
    <property type="entry name" value="ITPase-like"/>
    <property type="match status" value="1"/>
</dbReference>
<dbReference type="GO" id="GO:0047429">
    <property type="term" value="F:nucleoside triphosphate diphosphatase activity"/>
    <property type="evidence" value="ECO:0007669"/>
    <property type="project" value="UniProtKB-EC"/>
</dbReference>
<comment type="catalytic activity">
    <reaction evidence="3">
        <text>a 2'-deoxyribonucleoside 5'-triphosphate + H2O = a 2'-deoxyribonucleoside 5'-phosphate + diphosphate + H(+)</text>
        <dbReference type="Rhea" id="RHEA:44644"/>
        <dbReference type="ChEBI" id="CHEBI:15377"/>
        <dbReference type="ChEBI" id="CHEBI:15378"/>
        <dbReference type="ChEBI" id="CHEBI:33019"/>
        <dbReference type="ChEBI" id="CHEBI:61560"/>
        <dbReference type="ChEBI" id="CHEBI:65317"/>
        <dbReference type="EC" id="3.6.1.9"/>
    </reaction>
</comment>
<dbReference type="InterPro" id="IPR029001">
    <property type="entry name" value="ITPase-like_fam"/>
</dbReference>
<protein>
    <recommendedName>
        <fullName evidence="3">Nucleoside triphosphate pyrophosphatase</fullName>
        <ecNumber evidence="3">3.6.1.9</ecNumber>
    </recommendedName>
    <alternativeName>
        <fullName evidence="3">Nucleotide pyrophosphatase</fullName>
        <shortName evidence="3">Nucleotide PPase</shortName>
    </alternativeName>
</protein>
<dbReference type="PIRSF" id="PIRSF006305">
    <property type="entry name" value="Maf"/>
    <property type="match status" value="1"/>
</dbReference>
<dbReference type="GO" id="GO:0005737">
    <property type="term" value="C:cytoplasm"/>
    <property type="evidence" value="ECO:0007669"/>
    <property type="project" value="UniProtKB-SubCell"/>
</dbReference>
<keyword evidence="3" id="KW-0546">Nucleotide metabolism</keyword>
<dbReference type="HAMAP" id="MF_00528">
    <property type="entry name" value="Maf"/>
    <property type="match status" value="1"/>
</dbReference>
<proteinExistence type="inferred from homology"/>
<dbReference type="RefSeq" id="WP_016665952.1">
    <property type="nucleotide sequence ID" value="NZ_CABKSM010000001.1"/>
</dbReference>
<comment type="similarity">
    <text evidence="3">Belongs to the Maf family.</text>
</comment>
<dbReference type="GO" id="GO:0009117">
    <property type="term" value="P:nucleotide metabolic process"/>
    <property type="evidence" value="ECO:0007669"/>
    <property type="project" value="UniProtKB-KW"/>
</dbReference>
<name>A0A3E2DC58_9ACTN</name>
<comment type="function">
    <text evidence="3">Nucleoside triphosphate pyrophosphatase. May have a dual role in cell division arrest and in preventing the incorporation of modified nucleotides into cellular nucleic acids.</text>
</comment>
<dbReference type="EC" id="3.6.1.9" evidence="3"/>
<comment type="cofactor">
    <cofactor evidence="1 3">
        <name>a divalent metal cation</name>
        <dbReference type="ChEBI" id="CHEBI:60240"/>
    </cofactor>
</comment>
<evidence type="ECO:0000256" key="2">
    <source>
        <dbReference type="ARBA" id="ARBA00022801"/>
    </source>
</evidence>
<dbReference type="PANTHER" id="PTHR43213:SF5">
    <property type="entry name" value="BIFUNCTIONAL DTTP_UTP PYROPHOSPHATASE_METHYLTRANSFERASE PROTEIN-RELATED"/>
    <property type="match status" value="1"/>
</dbReference>
<feature type="active site" description="Proton acceptor" evidence="3">
    <location>
        <position position="77"/>
    </location>
</feature>
<dbReference type="EMBL" id="NOWI01000009">
    <property type="protein sequence ID" value="RFT42982.1"/>
    <property type="molecule type" value="Genomic_DNA"/>
</dbReference>
<dbReference type="InterPro" id="IPR003697">
    <property type="entry name" value="Maf-like"/>
</dbReference>
<dbReference type="NCBIfam" id="TIGR00172">
    <property type="entry name" value="maf"/>
    <property type="match status" value="1"/>
</dbReference>
<comment type="catalytic activity">
    <reaction evidence="3">
        <text>a ribonucleoside 5'-triphosphate + H2O = a ribonucleoside 5'-phosphate + diphosphate + H(+)</text>
        <dbReference type="Rhea" id="RHEA:23996"/>
        <dbReference type="ChEBI" id="CHEBI:15377"/>
        <dbReference type="ChEBI" id="CHEBI:15378"/>
        <dbReference type="ChEBI" id="CHEBI:33019"/>
        <dbReference type="ChEBI" id="CHEBI:58043"/>
        <dbReference type="ChEBI" id="CHEBI:61557"/>
        <dbReference type="EC" id="3.6.1.9"/>
    </reaction>
</comment>
<organism evidence="4 5">
    <name type="scientific">Cutibacterium avidum</name>
    <dbReference type="NCBI Taxonomy" id="33010"/>
    <lineage>
        <taxon>Bacteria</taxon>
        <taxon>Bacillati</taxon>
        <taxon>Actinomycetota</taxon>
        <taxon>Actinomycetes</taxon>
        <taxon>Propionibacteriales</taxon>
        <taxon>Propionibacteriaceae</taxon>
        <taxon>Cutibacterium</taxon>
    </lineage>
</organism>
<comment type="caution">
    <text evidence="4">The sequence shown here is derived from an EMBL/GenBank/DDBJ whole genome shotgun (WGS) entry which is preliminary data.</text>
</comment>
<dbReference type="Gene3D" id="3.90.950.10">
    <property type="match status" value="1"/>
</dbReference>
<gene>
    <name evidence="4" type="ORF">CHT91_10560</name>
</gene>
<dbReference type="Pfam" id="PF02545">
    <property type="entry name" value="Maf"/>
    <property type="match status" value="1"/>
</dbReference>
<dbReference type="AlphaFoldDB" id="A0A3E2DC58"/>
<dbReference type="CDD" id="cd00555">
    <property type="entry name" value="Maf"/>
    <property type="match status" value="1"/>
</dbReference>
<dbReference type="Proteomes" id="UP000259211">
    <property type="component" value="Unassembled WGS sequence"/>
</dbReference>
<evidence type="ECO:0000256" key="3">
    <source>
        <dbReference type="HAMAP-Rule" id="MF_00528"/>
    </source>
</evidence>
<reference evidence="4 5" key="1">
    <citation type="submission" date="2017-07" db="EMBL/GenBank/DDBJ databases">
        <authorList>
            <person name="Sun Z.S."/>
            <person name="Albrecht U."/>
            <person name="Echele G."/>
            <person name="Lee C.C."/>
        </authorList>
    </citation>
    <scope>NUCLEOTIDE SEQUENCE [LARGE SCALE GENOMIC DNA]</scope>
    <source>
        <strain evidence="4 5">P16-029</strain>
    </source>
</reference>
<sequence length="213" mass="22875">MTTRFVLASKSPARLRMLRSAGIEPVVIASGADESRLPGEDAATMTARLCRLKAHSVIGSGALDEHPADRTIVVACDSVLNLDGRVLGKPHTADRARQWWRRMRGHQGVLVSGHHVAVIENGQIRDQTRVGQTVVTFADLTDAEIDAYVSSGEPAKVAGAFTIDGLGGAFITRINGDPHNVTGISLPLVRQMLMDLDVEWSSLWNGPRGGHLS</sequence>